<evidence type="ECO:0000256" key="3">
    <source>
        <dbReference type="ARBA" id="ARBA00022544"/>
    </source>
</evidence>
<evidence type="ECO:0000256" key="5">
    <source>
        <dbReference type="ARBA" id="ARBA00023136"/>
    </source>
</evidence>
<dbReference type="Pfam" id="PF25198">
    <property type="entry name" value="Spore_GerAC_N"/>
    <property type="match status" value="1"/>
</dbReference>
<dbReference type="Gene3D" id="3.30.300.210">
    <property type="entry name" value="Nutrient germinant receptor protein C, domain 3"/>
    <property type="match status" value="1"/>
</dbReference>
<dbReference type="PANTHER" id="PTHR35789">
    <property type="entry name" value="SPORE GERMINATION PROTEIN B3"/>
    <property type="match status" value="1"/>
</dbReference>
<dbReference type="NCBIfam" id="TIGR02887">
    <property type="entry name" value="spore_ger_x_C"/>
    <property type="match status" value="1"/>
</dbReference>
<organism evidence="10 11">
    <name type="scientific">Paenibacillus vini</name>
    <dbReference type="NCBI Taxonomy" id="1476024"/>
    <lineage>
        <taxon>Bacteria</taxon>
        <taxon>Bacillati</taxon>
        <taxon>Bacillota</taxon>
        <taxon>Bacilli</taxon>
        <taxon>Bacillales</taxon>
        <taxon>Paenibacillaceae</taxon>
        <taxon>Paenibacillus</taxon>
    </lineage>
</organism>
<evidence type="ECO:0000256" key="1">
    <source>
        <dbReference type="ARBA" id="ARBA00004635"/>
    </source>
</evidence>
<dbReference type="Proteomes" id="UP000679992">
    <property type="component" value="Unassembled WGS sequence"/>
</dbReference>
<evidence type="ECO:0000259" key="8">
    <source>
        <dbReference type="Pfam" id="PF05504"/>
    </source>
</evidence>
<dbReference type="InterPro" id="IPR038501">
    <property type="entry name" value="Spore_GerAC_C_sf"/>
</dbReference>
<name>A0ABQ4MDY5_9BACL</name>
<evidence type="ECO:0000256" key="6">
    <source>
        <dbReference type="ARBA" id="ARBA00023139"/>
    </source>
</evidence>
<dbReference type="PROSITE" id="PS51257">
    <property type="entry name" value="PROKAR_LIPOPROTEIN"/>
    <property type="match status" value="1"/>
</dbReference>
<keyword evidence="5" id="KW-0472">Membrane</keyword>
<dbReference type="RefSeq" id="WP_213655318.1">
    <property type="nucleotide sequence ID" value="NZ_BOSL01000008.1"/>
</dbReference>
<keyword evidence="7" id="KW-0449">Lipoprotein</keyword>
<keyword evidence="4" id="KW-0732">Signal</keyword>
<dbReference type="Pfam" id="PF05504">
    <property type="entry name" value="Spore_GerAC"/>
    <property type="match status" value="1"/>
</dbReference>
<dbReference type="InterPro" id="IPR046953">
    <property type="entry name" value="Spore_GerAC-like_C"/>
</dbReference>
<feature type="domain" description="Spore germination protein N-terminal" evidence="9">
    <location>
        <begin position="23"/>
        <end position="185"/>
    </location>
</feature>
<comment type="subcellular location">
    <subcellularLocation>
        <location evidence="1">Membrane</location>
        <topology evidence="1">Lipid-anchor</topology>
    </subcellularLocation>
</comment>
<gene>
    <name evidence="10" type="ORF">J42TS3_29120</name>
</gene>
<reference evidence="10 11" key="1">
    <citation type="submission" date="2021-03" db="EMBL/GenBank/DDBJ databases">
        <title>Antimicrobial resistance genes in bacteria isolated from Japanese honey, and their potential for conferring macrolide and lincosamide resistance in the American foulbrood pathogen Paenibacillus larvae.</title>
        <authorList>
            <person name="Okamoto M."/>
            <person name="Kumagai M."/>
            <person name="Kanamori H."/>
            <person name="Takamatsu D."/>
        </authorList>
    </citation>
    <scope>NUCLEOTIDE SEQUENCE [LARGE SCALE GENOMIC DNA]</scope>
    <source>
        <strain evidence="10 11">J42TS3</strain>
    </source>
</reference>
<evidence type="ECO:0000313" key="11">
    <source>
        <dbReference type="Proteomes" id="UP000679992"/>
    </source>
</evidence>
<comment type="similarity">
    <text evidence="2">Belongs to the GerABKC lipoprotein family.</text>
</comment>
<feature type="domain" description="Spore germination GerAC-like C-terminal" evidence="8">
    <location>
        <begin position="214"/>
        <end position="373"/>
    </location>
</feature>
<proteinExistence type="inferred from homology"/>
<protein>
    <submittedName>
        <fullName evidence="10">Spore germination protein GerC</fullName>
    </submittedName>
</protein>
<dbReference type="PANTHER" id="PTHR35789:SF1">
    <property type="entry name" value="SPORE GERMINATION PROTEIN B3"/>
    <property type="match status" value="1"/>
</dbReference>
<sequence length="382" mass="43356">MTRLKWPLILLPLFLLSGCWSKLEVDEQVFVFALYIDKGDQPGTVEVTISSPLPNRMMSGQQAGSGSSNGRFYAMISKTGESVPDTIRLIQKDLSRQINFGHTSVVVIGREYAEAGIGDLLDWADREPTFHISSFLITAPGKARKIAELVPLYEQMPSEVLRRMSLQRTLYTTTVKESLIAHYSKVGFATNYMSIQAKALPSENEKKENWAGIQGTALYQDDKMTGTLPTNEARTIAWAADRLRKQAYTVEWDGGSSRASVLFYNLKAERKVRMTREGPVFTIHLKGVGSLVYKKDAKQRSDTELSRIVTELLNVKVDKELNSALHKSKILGTDVLRLGLLLEWNYPDYWRKVRENWPEYYKDREHIQTESKVEISVITNKP</sequence>
<keyword evidence="3" id="KW-0309">Germination</keyword>
<keyword evidence="6" id="KW-0564">Palmitate</keyword>
<dbReference type="InterPro" id="IPR057336">
    <property type="entry name" value="GerAC_N"/>
</dbReference>
<dbReference type="InterPro" id="IPR008844">
    <property type="entry name" value="Spore_GerAC-like"/>
</dbReference>
<evidence type="ECO:0000256" key="4">
    <source>
        <dbReference type="ARBA" id="ARBA00022729"/>
    </source>
</evidence>
<dbReference type="EMBL" id="BOSL01000008">
    <property type="protein sequence ID" value="GIP53877.1"/>
    <property type="molecule type" value="Genomic_DNA"/>
</dbReference>
<evidence type="ECO:0000313" key="10">
    <source>
        <dbReference type="EMBL" id="GIP53877.1"/>
    </source>
</evidence>
<evidence type="ECO:0000256" key="2">
    <source>
        <dbReference type="ARBA" id="ARBA00007886"/>
    </source>
</evidence>
<comment type="caution">
    <text evidence="10">The sequence shown here is derived from an EMBL/GenBank/DDBJ whole genome shotgun (WGS) entry which is preliminary data.</text>
</comment>
<evidence type="ECO:0000256" key="7">
    <source>
        <dbReference type="ARBA" id="ARBA00023288"/>
    </source>
</evidence>
<evidence type="ECO:0000259" key="9">
    <source>
        <dbReference type="Pfam" id="PF25198"/>
    </source>
</evidence>
<accession>A0ABQ4MDY5</accession>
<keyword evidence="11" id="KW-1185">Reference proteome</keyword>